<evidence type="ECO:0000313" key="1">
    <source>
        <dbReference type="EMBL" id="BAT29378.1"/>
    </source>
</evidence>
<dbReference type="AlphaFoldDB" id="A0A0P0Z5K8"/>
<accession>A0A0P0Z5K8</accession>
<reference evidence="1" key="1">
    <citation type="journal article" date="2015" name="Proc. Natl. Acad. Sci. U.S.A.">
        <title>Bacterial clade with the ribosomal RNA operon on a small plasmid rather than the chromosome.</title>
        <authorList>
            <person name="Anda M."/>
            <person name="Ohtsubo Y."/>
            <person name="Okubo T."/>
            <person name="Sugawara M."/>
            <person name="Nagata Y."/>
            <person name="Tsuda M."/>
            <person name="Minamisawa K."/>
            <person name="Mitsui H."/>
        </authorList>
    </citation>
    <scope>NUCLEOTIDE SEQUENCE</scope>
    <source>
        <strain evidence="1">DSM 21871</strain>
    </source>
</reference>
<name>A0A0P0Z5K8_9HYPH</name>
<dbReference type="EMBL" id="LC066380">
    <property type="protein sequence ID" value="BAT29378.1"/>
    <property type="molecule type" value="Genomic_DNA"/>
</dbReference>
<proteinExistence type="predicted"/>
<organism evidence="1">
    <name type="scientific">Aurantimonas manganoxydans</name>
    <dbReference type="NCBI Taxonomy" id="651183"/>
    <lineage>
        <taxon>Bacteria</taxon>
        <taxon>Pseudomonadati</taxon>
        <taxon>Pseudomonadota</taxon>
        <taxon>Alphaproteobacteria</taxon>
        <taxon>Hyphomicrobiales</taxon>
        <taxon>Aurantimonadaceae</taxon>
        <taxon>Aurantimonas</taxon>
    </lineage>
</organism>
<protein>
    <submittedName>
        <fullName evidence="1">Uncharacterized protein</fullName>
    </submittedName>
</protein>
<sequence>MSSSQPPSTKPSVAPEILRQTQEILRLLSPAGATGAGDDAVNQLISLQSSMLAVVRETNASLEALHRKIDRIDRIDRGGPGAEHSSEPA</sequence>